<sequence length="547" mass="60465">MAPSPTSSVVSEVWSSLPSSVTSKSWVSYLLFLSVFSFVLYIIGSEITRYSARVPNLPGPRGLPLVGSLPWLRGKVHAEQYRLWSHKYGDVFQVQLGERTAVVVNSAAAARELFLGQREATKSRPLFYVLHGKVQGGSPVTSIGTSPWNDSCKNRRKVGATAMNRVSVDSYQPIINSESRSFLSDLLAASLSSTSRTVDFRDPVRKYAMNLVLTLNYGTRVEDVKQLRGETIFAEMVRVESEISRLRNTSGNNENYIPLLRPIKAIATRLGFGDANYMADIGRRRVGYHKILLENLRAEVAAGTDKPCIQGNVLKDPESKNLSEGELLSVSLSMMAGADTSQPTVAWAVLLLSQRQDIQQKAFKAIVQADSSLLGEADVSYSKVEYVDAFTKEVGRFYTALKLGLPRATSDDVGATWNGATIPPKTLLFLNAWACSKDPKIFPNPDDFTPERWLQPGTTHLHQFAFGMGSRMCIANHLAHKALYTAFLHLIAHFEILPAAEAAEDPHVLDPVEGLLHKESFVATPRNCTVRLVPRDIERTKRVLSVK</sequence>
<dbReference type="Proteomes" id="UP001148629">
    <property type="component" value="Unassembled WGS sequence"/>
</dbReference>
<protein>
    <submittedName>
        <fullName evidence="1">Uncharacterized protein</fullName>
    </submittedName>
</protein>
<organism evidence="1 2">
    <name type="scientific">Fusarium decemcellulare</name>
    <dbReference type="NCBI Taxonomy" id="57161"/>
    <lineage>
        <taxon>Eukaryota</taxon>
        <taxon>Fungi</taxon>
        <taxon>Dikarya</taxon>
        <taxon>Ascomycota</taxon>
        <taxon>Pezizomycotina</taxon>
        <taxon>Sordariomycetes</taxon>
        <taxon>Hypocreomycetidae</taxon>
        <taxon>Hypocreales</taxon>
        <taxon>Nectriaceae</taxon>
        <taxon>Fusarium</taxon>
        <taxon>Fusarium decemcellulare species complex</taxon>
    </lineage>
</organism>
<dbReference type="EMBL" id="JANRMS010000439">
    <property type="protein sequence ID" value="KAJ3539831.1"/>
    <property type="molecule type" value="Genomic_DNA"/>
</dbReference>
<evidence type="ECO:0000313" key="2">
    <source>
        <dbReference type="Proteomes" id="UP001148629"/>
    </source>
</evidence>
<evidence type="ECO:0000313" key="1">
    <source>
        <dbReference type="EMBL" id="KAJ3539831.1"/>
    </source>
</evidence>
<reference evidence="1" key="1">
    <citation type="submission" date="2022-08" db="EMBL/GenBank/DDBJ databases">
        <title>Genome Sequence of Fusarium decemcellulare.</title>
        <authorList>
            <person name="Buettner E."/>
        </authorList>
    </citation>
    <scope>NUCLEOTIDE SEQUENCE</scope>
    <source>
        <strain evidence="1">Babe19</strain>
    </source>
</reference>
<gene>
    <name evidence="1" type="ORF">NM208_g5324</name>
</gene>
<proteinExistence type="predicted"/>
<comment type="caution">
    <text evidence="1">The sequence shown here is derived from an EMBL/GenBank/DDBJ whole genome shotgun (WGS) entry which is preliminary data.</text>
</comment>
<keyword evidence="2" id="KW-1185">Reference proteome</keyword>
<accession>A0ACC1SHP6</accession>
<name>A0ACC1SHP6_9HYPO</name>